<proteinExistence type="predicted"/>
<keyword evidence="1" id="KW-0472">Membrane</keyword>
<keyword evidence="3" id="KW-1185">Reference proteome</keyword>
<reference evidence="3" key="1">
    <citation type="submission" date="2010-08" db="EMBL/GenBank/DDBJ databases">
        <authorList>
            <consortium name="Caenorhabditis japonica Sequencing Consortium"/>
            <person name="Wilson R.K."/>
        </authorList>
    </citation>
    <scope>NUCLEOTIDE SEQUENCE [LARGE SCALE GENOMIC DNA]</scope>
    <source>
        <strain evidence="3">DF5081</strain>
    </source>
</reference>
<feature type="transmembrane region" description="Helical" evidence="1">
    <location>
        <begin position="186"/>
        <end position="207"/>
    </location>
</feature>
<keyword evidence="1" id="KW-1133">Transmembrane helix</keyword>
<keyword evidence="1" id="KW-0812">Transmembrane</keyword>
<sequence length="285" mass="33166">MKFNGSGHIFAGDYSKQLREVAREFREAGCYHQNDWALCLCFFDYCNSPQYWTLMLSRTLNNHIVKSRHPSVIMAADDVNYKKSLSIALKRDVKRYDQQLRCLIWYADSAGQEEYDAPFYLYNYITTRYDSPSLVDALKTPPKLKRSSGLDTQPVNYFINEPEPFADNFDSTETWQRRLEQFDRSYAILDLIVGVIFGIIFVIFLVLTCCVLNKLCGRLQDQSLFIRSTDKKVLVRFENLMCPKTVPKQYERVKRKGLPKAIKRGNVEKKGKGKVVKKVKESNED</sequence>
<evidence type="ECO:0000256" key="1">
    <source>
        <dbReference type="SAM" id="Phobius"/>
    </source>
</evidence>
<name>A0A8R1DYA2_CAEJA</name>
<dbReference type="AlphaFoldDB" id="A0A8R1DYA2"/>
<dbReference type="EnsemblMetazoa" id="CJA15203.1">
    <property type="protein sequence ID" value="CJA15203.1"/>
    <property type="gene ID" value="WBGene00134407"/>
</dbReference>
<evidence type="ECO:0000313" key="3">
    <source>
        <dbReference type="Proteomes" id="UP000005237"/>
    </source>
</evidence>
<evidence type="ECO:0000313" key="2">
    <source>
        <dbReference type="EnsemblMetazoa" id="CJA15203.1"/>
    </source>
</evidence>
<organism evidence="2 3">
    <name type="scientific">Caenorhabditis japonica</name>
    <dbReference type="NCBI Taxonomy" id="281687"/>
    <lineage>
        <taxon>Eukaryota</taxon>
        <taxon>Metazoa</taxon>
        <taxon>Ecdysozoa</taxon>
        <taxon>Nematoda</taxon>
        <taxon>Chromadorea</taxon>
        <taxon>Rhabditida</taxon>
        <taxon>Rhabditina</taxon>
        <taxon>Rhabditomorpha</taxon>
        <taxon>Rhabditoidea</taxon>
        <taxon>Rhabditidae</taxon>
        <taxon>Peloderinae</taxon>
        <taxon>Caenorhabditis</taxon>
    </lineage>
</organism>
<protein>
    <submittedName>
        <fullName evidence="2">Uncharacterized protein</fullName>
    </submittedName>
</protein>
<dbReference type="Proteomes" id="UP000005237">
    <property type="component" value="Unassembled WGS sequence"/>
</dbReference>
<reference evidence="2" key="2">
    <citation type="submission" date="2022-06" db="UniProtKB">
        <authorList>
            <consortium name="EnsemblMetazoa"/>
        </authorList>
    </citation>
    <scope>IDENTIFICATION</scope>
    <source>
        <strain evidence="2">DF5081</strain>
    </source>
</reference>
<accession>A0A8R1DYA2</accession>